<dbReference type="EMBL" id="JAGKQM010000614">
    <property type="protein sequence ID" value="KAH0854025.1"/>
    <property type="molecule type" value="Genomic_DNA"/>
</dbReference>
<evidence type="ECO:0000313" key="1">
    <source>
        <dbReference type="EMBL" id="KAH0854025.1"/>
    </source>
</evidence>
<sequence>MEAPRNQGLRICFQTGGDQIVPCRTRWACRRGPLSDLLRRWACVNSRGVYSPGGACSLKDGFRRVEVSGTQASTVSILFFIFGHSVSTVPFSCEEKYRGWCLIGYSLVPLSAGPVISFIKQLSLTPVFRPVGLRVSRALQDYNNVTALDVRSGVAYSTCLCIKLF</sequence>
<organism evidence="1 2">
    <name type="scientific">Brassica napus</name>
    <name type="common">Rape</name>
    <dbReference type="NCBI Taxonomy" id="3708"/>
    <lineage>
        <taxon>Eukaryota</taxon>
        <taxon>Viridiplantae</taxon>
        <taxon>Streptophyta</taxon>
        <taxon>Embryophyta</taxon>
        <taxon>Tracheophyta</taxon>
        <taxon>Spermatophyta</taxon>
        <taxon>Magnoliopsida</taxon>
        <taxon>eudicotyledons</taxon>
        <taxon>Gunneridae</taxon>
        <taxon>Pentapetalae</taxon>
        <taxon>rosids</taxon>
        <taxon>malvids</taxon>
        <taxon>Brassicales</taxon>
        <taxon>Brassicaceae</taxon>
        <taxon>Brassiceae</taxon>
        <taxon>Brassica</taxon>
    </lineage>
</organism>
<protein>
    <submittedName>
        <fullName evidence="1">Uncharacterized protein</fullName>
    </submittedName>
</protein>
<evidence type="ECO:0000313" key="2">
    <source>
        <dbReference type="Proteomes" id="UP000824890"/>
    </source>
</evidence>
<dbReference type="Proteomes" id="UP000824890">
    <property type="component" value="Unassembled WGS sequence"/>
</dbReference>
<proteinExistence type="predicted"/>
<name>A0ABQ7XGB8_BRANA</name>
<comment type="caution">
    <text evidence="1">The sequence shown here is derived from an EMBL/GenBank/DDBJ whole genome shotgun (WGS) entry which is preliminary data.</text>
</comment>
<reference evidence="1 2" key="1">
    <citation type="submission" date="2021-05" db="EMBL/GenBank/DDBJ databases">
        <title>Genome Assembly of Synthetic Allotetraploid Brassica napus Reveals Homoeologous Exchanges between Subgenomes.</title>
        <authorList>
            <person name="Davis J.T."/>
        </authorList>
    </citation>
    <scope>NUCLEOTIDE SEQUENCE [LARGE SCALE GENOMIC DNA]</scope>
    <source>
        <strain evidence="2">cv. Da-Ae</strain>
        <tissue evidence="1">Seedling</tissue>
    </source>
</reference>
<gene>
    <name evidence="1" type="ORF">HID58_092681</name>
</gene>
<keyword evidence="2" id="KW-1185">Reference proteome</keyword>
<accession>A0ABQ7XGB8</accession>